<dbReference type="AlphaFoldDB" id="A0A0P1IIW6"/>
<dbReference type="Gene3D" id="3.30.1120.10">
    <property type="match status" value="1"/>
</dbReference>
<gene>
    <name evidence="2" type="primary">atsA_4</name>
    <name evidence="2" type="ORF">PH7735_02004</name>
</gene>
<protein>
    <submittedName>
        <fullName evidence="2">Arylsulfatase</fullName>
        <ecNumber evidence="2">3.1.6.1</ecNumber>
    </submittedName>
</protein>
<dbReference type="InterPro" id="IPR017850">
    <property type="entry name" value="Alkaline_phosphatase_core_sf"/>
</dbReference>
<dbReference type="Gene3D" id="3.40.720.10">
    <property type="entry name" value="Alkaline Phosphatase, subunit A"/>
    <property type="match status" value="1"/>
</dbReference>
<keyword evidence="3" id="KW-1185">Reference proteome</keyword>
<sequence length="526" mass="58187">MPTQRTSWIPTLVSIVATGMLPVLAYADTDQPNILVIMADDVGWASLGSYHQGVKSIETPNLDQLASEGMRLTDYYAQPSCTAGRSAFITGQYPVRTGMHTVGLPGDPDKGLDANDPTLANMLKSLGYTTGQFGKNHLGDMNKFLPTVKGFDEYWGWLYHLNAMEYTSDPDWPKDQHFNDTFGPRNIIHAYATQEADETVDPRWGPVGKQRIVDDGPAPPERQKTLDNEVTAHTLDFIDRAVESDTPFFVWMAPARAHVWTHLSPEYEALMGDGRGLQDVVMRELDDNVGKVLAHLDALEITDNTIVVFTSDNGPETMTWPDGGTTPFHGEKGTTWEGGFRVPAIVRWPGKIPAGKVSNGIFDGMDWMPTLVAAAGGPDNLPEALLKGYEGFQVHLDGYNQVSFLTGETGSNRQEIVYYEGTDLQAVRYNDWKAHFTVQTHGWAGPKDELNAPLLFNLRRDPYEKAADESGMYTRWMGNKMWAFGPAAKLVQKHLVTFAEFPPRGTAVTNEAHVIEQTSTEGGMSQ</sequence>
<dbReference type="Pfam" id="PF14707">
    <property type="entry name" value="Sulfatase_C"/>
    <property type="match status" value="1"/>
</dbReference>
<name>A0A0P1IIW6_9RHOB</name>
<dbReference type="PANTHER" id="PTHR43751">
    <property type="entry name" value="SULFATASE"/>
    <property type="match status" value="1"/>
</dbReference>
<feature type="domain" description="Sulfatase N-terminal" evidence="1">
    <location>
        <begin position="32"/>
        <end position="376"/>
    </location>
</feature>
<dbReference type="InterPro" id="IPR052701">
    <property type="entry name" value="GAG_Ulvan_Degrading_Sulfatases"/>
</dbReference>
<evidence type="ECO:0000259" key="1">
    <source>
        <dbReference type="Pfam" id="PF00884"/>
    </source>
</evidence>
<dbReference type="PANTHER" id="PTHR43751:SF2">
    <property type="entry name" value="SULFATASE N-TERMINAL DOMAIN-CONTAINING PROTEIN"/>
    <property type="match status" value="1"/>
</dbReference>
<dbReference type="EC" id="3.1.6.1" evidence="2"/>
<reference evidence="3" key="1">
    <citation type="submission" date="2015-09" db="EMBL/GenBank/DDBJ databases">
        <authorList>
            <person name="Rodrigo-Torres Lidia"/>
            <person name="Arahal R.David."/>
        </authorList>
    </citation>
    <scope>NUCLEOTIDE SEQUENCE [LARGE SCALE GENOMIC DNA]</scope>
    <source>
        <strain evidence="3">CECT 7735</strain>
    </source>
</reference>
<dbReference type="CDD" id="cd16142">
    <property type="entry name" value="ARS_like"/>
    <property type="match status" value="1"/>
</dbReference>
<dbReference type="SUPFAM" id="SSF53649">
    <property type="entry name" value="Alkaline phosphatase-like"/>
    <property type="match status" value="1"/>
</dbReference>
<evidence type="ECO:0000313" key="3">
    <source>
        <dbReference type="Proteomes" id="UP000051870"/>
    </source>
</evidence>
<keyword evidence="2" id="KW-0378">Hydrolase</keyword>
<dbReference type="RefSeq" id="WP_199534986.1">
    <property type="nucleotide sequence ID" value="NZ_CYTW01000002.1"/>
</dbReference>
<dbReference type="Pfam" id="PF00884">
    <property type="entry name" value="Sulfatase"/>
    <property type="match status" value="1"/>
</dbReference>
<accession>A0A0P1IIW6</accession>
<proteinExistence type="predicted"/>
<dbReference type="Proteomes" id="UP000051870">
    <property type="component" value="Unassembled WGS sequence"/>
</dbReference>
<dbReference type="InterPro" id="IPR000917">
    <property type="entry name" value="Sulfatase_N"/>
</dbReference>
<organism evidence="2 3">
    <name type="scientific">Shimia thalassica</name>
    <dbReference type="NCBI Taxonomy" id="1715693"/>
    <lineage>
        <taxon>Bacteria</taxon>
        <taxon>Pseudomonadati</taxon>
        <taxon>Pseudomonadota</taxon>
        <taxon>Alphaproteobacteria</taxon>
        <taxon>Rhodobacterales</taxon>
        <taxon>Roseobacteraceae</taxon>
    </lineage>
</organism>
<evidence type="ECO:0000313" key="2">
    <source>
        <dbReference type="EMBL" id="CUJ97812.1"/>
    </source>
</evidence>
<dbReference type="STRING" id="1715693.PH7735_02004"/>
<dbReference type="GO" id="GO:0004065">
    <property type="term" value="F:arylsulfatase activity"/>
    <property type="evidence" value="ECO:0007669"/>
    <property type="project" value="UniProtKB-EC"/>
</dbReference>
<dbReference type="GeneID" id="83881038"/>
<dbReference type="EMBL" id="CYTW01000002">
    <property type="protein sequence ID" value="CUJ97812.1"/>
    <property type="molecule type" value="Genomic_DNA"/>
</dbReference>